<feature type="domain" description="AMP-binding enzyme C-terminal" evidence="3">
    <location>
        <begin position="434"/>
        <end position="508"/>
    </location>
</feature>
<accession>B8HZ72</accession>
<evidence type="ECO:0000259" key="3">
    <source>
        <dbReference type="Pfam" id="PF13193"/>
    </source>
</evidence>
<evidence type="ECO:0000256" key="1">
    <source>
        <dbReference type="SAM" id="Phobius"/>
    </source>
</evidence>
<dbReference type="InterPro" id="IPR000873">
    <property type="entry name" value="AMP-dep_synth/lig_dom"/>
</dbReference>
<dbReference type="eggNOG" id="COG0318">
    <property type="taxonomic scope" value="Bacteria"/>
</dbReference>
<dbReference type="Gene3D" id="3.30.300.30">
    <property type="match status" value="1"/>
</dbReference>
<name>B8HZ72_CYAP4</name>
<dbReference type="InterPro" id="IPR025110">
    <property type="entry name" value="AMP-bd_C"/>
</dbReference>
<protein>
    <submittedName>
        <fullName evidence="4">AMP-dependent synthetase and ligase</fullName>
    </submittedName>
</protein>
<dbReference type="Pfam" id="PF13193">
    <property type="entry name" value="AMP-binding_C"/>
    <property type="match status" value="1"/>
</dbReference>
<dbReference type="Pfam" id="PF00501">
    <property type="entry name" value="AMP-binding"/>
    <property type="match status" value="1"/>
</dbReference>
<evidence type="ECO:0000313" key="4">
    <source>
        <dbReference type="EMBL" id="ACL47720.1"/>
    </source>
</evidence>
<keyword evidence="1" id="KW-0812">Transmembrane</keyword>
<evidence type="ECO:0000259" key="2">
    <source>
        <dbReference type="Pfam" id="PF00501"/>
    </source>
</evidence>
<dbReference type="SUPFAM" id="SSF56801">
    <property type="entry name" value="Acetyl-CoA synthetase-like"/>
    <property type="match status" value="1"/>
</dbReference>
<feature type="transmembrane region" description="Helical" evidence="1">
    <location>
        <begin position="237"/>
        <end position="258"/>
    </location>
</feature>
<dbReference type="EMBL" id="CP001346">
    <property type="protein sequence ID" value="ACL47720.1"/>
    <property type="molecule type" value="Genomic_DNA"/>
</dbReference>
<keyword evidence="4" id="KW-0614">Plasmid</keyword>
<dbReference type="CDD" id="cd04433">
    <property type="entry name" value="AFD_class_I"/>
    <property type="match status" value="1"/>
</dbReference>
<dbReference type="PANTHER" id="PTHR43767">
    <property type="entry name" value="LONG-CHAIN-FATTY-ACID--COA LIGASE"/>
    <property type="match status" value="1"/>
</dbReference>
<dbReference type="OrthoDB" id="9803968at2"/>
<feature type="domain" description="AMP-dependent synthetase/ligase" evidence="2">
    <location>
        <begin position="40"/>
        <end position="390"/>
    </location>
</feature>
<proteinExistence type="predicted"/>
<dbReference type="GO" id="GO:0016878">
    <property type="term" value="F:acid-thiol ligase activity"/>
    <property type="evidence" value="ECO:0007669"/>
    <property type="project" value="UniProtKB-ARBA"/>
</dbReference>
<keyword evidence="4" id="KW-0436">Ligase</keyword>
<reference evidence="4" key="1">
    <citation type="submission" date="2009-01" db="EMBL/GenBank/DDBJ databases">
        <title>Complete sequence of plasmid2 Cyanothece sp. PCC 7425.</title>
        <authorList>
            <consortium name="US DOE Joint Genome Institute"/>
            <person name="Lucas S."/>
            <person name="Copeland A."/>
            <person name="Lapidus A."/>
            <person name="Glavina del Rio T."/>
            <person name="Dalin E."/>
            <person name="Tice H."/>
            <person name="Bruce D."/>
            <person name="Goodwin L."/>
            <person name="Pitluck S."/>
            <person name="Sims D."/>
            <person name="Meineke L."/>
            <person name="Brettin T."/>
            <person name="Detter J.C."/>
            <person name="Han C."/>
            <person name="Larimer F."/>
            <person name="Land M."/>
            <person name="Hauser L."/>
            <person name="Kyrpides N."/>
            <person name="Ovchinnikova G."/>
            <person name="Liberton M."/>
            <person name="Stoeckel J."/>
            <person name="Banerjee A."/>
            <person name="Singh A."/>
            <person name="Page L."/>
            <person name="Sato H."/>
            <person name="Zhao L."/>
            <person name="Sherman L."/>
            <person name="Pakrasi H."/>
            <person name="Richardson P."/>
        </authorList>
    </citation>
    <scope>NUCLEOTIDE SEQUENCE</scope>
    <source>
        <strain evidence="4">PCC 7425</strain>
        <plasmid evidence="4">pP742502</plasmid>
    </source>
</reference>
<dbReference type="AlphaFoldDB" id="B8HZ72"/>
<keyword evidence="1" id="KW-0472">Membrane</keyword>
<dbReference type="HOGENOM" id="CLU_000022_59_0_3"/>
<keyword evidence="1" id="KW-1133">Transmembrane helix</keyword>
<dbReference type="PANTHER" id="PTHR43767:SF1">
    <property type="entry name" value="NONRIBOSOMAL PEPTIDE SYNTHASE PES1 (EUROFUNG)-RELATED"/>
    <property type="match status" value="1"/>
</dbReference>
<geneLocation type="plasmid" evidence="4">
    <name>pP742502</name>
</geneLocation>
<dbReference type="Gene3D" id="3.40.50.12780">
    <property type="entry name" value="N-terminal domain of ligase-like"/>
    <property type="match status" value="1"/>
</dbReference>
<dbReference type="InterPro" id="IPR045851">
    <property type="entry name" value="AMP-bd_C_sf"/>
</dbReference>
<gene>
    <name evidence="4" type="ordered locus">Cyan7425_0001</name>
</gene>
<dbReference type="KEGG" id="cyn:Cyan7425_0001"/>
<organism evidence="4">
    <name type="scientific">Cyanothece sp. (strain PCC 7425 / ATCC 29141)</name>
    <dbReference type="NCBI Taxonomy" id="395961"/>
    <lineage>
        <taxon>Bacteria</taxon>
        <taxon>Bacillati</taxon>
        <taxon>Cyanobacteriota</taxon>
        <taxon>Cyanophyceae</taxon>
        <taxon>Gomontiellales</taxon>
        <taxon>Cyanothecaceae</taxon>
        <taxon>Cyanothece</taxon>
    </lineage>
</organism>
<sequence>MLSLIRKLYRTKLLTPMGLFYLLEALLTTGMNLMALLRLAAQLHPERLAVIDEHDHYSYRQLWQQAEALAMTLQSEYGIQQQQNIAVACRNHAACIKAIFAGSRLGAHIYLLNPEMSPNQIQATLDRLAIDFYIYDHPPDQPFPPWLEVAVQQRQALPAYHATASAIDQLPLSPEVVNRHLKPVKTGNIIVMTGGTTGTPKPASRKPSMVKFLPPFIALLEQVHLDRYRSLYIATPIYHGFGLAALLIGIVLGVELYVTSRFQTEQACSLIASHQIEVVTLVPLMLQRMLRDNPATLSALKCILTGGAALSPVLAQDTLAQLGPILFNLYGTSEAGFCILGTSRILRKNPASIGQPVGGVQVKIVRDGSQEHSNKYGNNQIGRLCIRSAWSTAANSWIETGDLAYQDTEGNIFLCGRVDDMIVSGGENVYPIDLETILSQHPDIEAAVVLGIPDPEFGQRLKAVVVTKQPTMLSEDLLRVWLRPRVARYQMPAVIEFHRELPYTALGKLDRKSLRE</sequence>
<feature type="transmembrane region" description="Helical" evidence="1">
    <location>
        <begin position="20"/>
        <end position="41"/>
    </location>
</feature>
<dbReference type="InterPro" id="IPR042099">
    <property type="entry name" value="ANL_N_sf"/>
</dbReference>
<dbReference type="InterPro" id="IPR050237">
    <property type="entry name" value="ATP-dep_AMP-bd_enzyme"/>
</dbReference>